<evidence type="ECO:0000256" key="1">
    <source>
        <dbReference type="SAM" id="Phobius"/>
    </source>
</evidence>
<keyword evidence="1" id="KW-0812">Transmembrane</keyword>
<reference evidence="2 3" key="1">
    <citation type="submission" date="2018-10" db="EMBL/GenBank/DDBJ databases">
        <title>Genomic Encyclopedia of Archaeal and Bacterial Type Strains, Phase II (KMG-II): from individual species to whole genera.</title>
        <authorList>
            <person name="Goeker M."/>
        </authorList>
    </citation>
    <scope>NUCLEOTIDE SEQUENCE [LARGE SCALE GENOMIC DNA]</scope>
    <source>
        <strain evidence="2 3">DSM 14954</strain>
    </source>
</reference>
<dbReference type="AlphaFoldDB" id="A0A660LKY3"/>
<dbReference type="RefSeq" id="WP_170179215.1">
    <property type="nucleotide sequence ID" value="NZ_RBIL01000001.1"/>
</dbReference>
<sequence length="47" mass="4862">MPQLNRLAWIVTVGLCLVTALVLLISGYTGYAGVTLAVAIAAGINLF</sequence>
<dbReference type="EMBL" id="RBIL01000001">
    <property type="protein sequence ID" value="RKQ94061.1"/>
    <property type="molecule type" value="Genomic_DNA"/>
</dbReference>
<organism evidence="2 3">
    <name type="scientific">Solirubrobacter pauli</name>
    <dbReference type="NCBI Taxonomy" id="166793"/>
    <lineage>
        <taxon>Bacteria</taxon>
        <taxon>Bacillati</taxon>
        <taxon>Actinomycetota</taxon>
        <taxon>Thermoleophilia</taxon>
        <taxon>Solirubrobacterales</taxon>
        <taxon>Solirubrobacteraceae</taxon>
        <taxon>Solirubrobacter</taxon>
    </lineage>
</organism>
<protein>
    <submittedName>
        <fullName evidence="2">Uncharacterized protein</fullName>
    </submittedName>
</protein>
<name>A0A660LKY3_9ACTN</name>
<keyword evidence="1" id="KW-0472">Membrane</keyword>
<feature type="transmembrane region" description="Helical" evidence="1">
    <location>
        <begin position="7"/>
        <end position="25"/>
    </location>
</feature>
<evidence type="ECO:0000313" key="3">
    <source>
        <dbReference type="Proteomes" id="UP000278962"/>
    </source>
</evidence>
<comment type="caution">
    <text evidence="2">The sequence shown here is derived from an EMBL/GenBank/DDBJ whole genome shotgun (WGS) entry which is preliminary data.</text>
</comment>
<evidence type="ECO:0000313" key="2">
    <source>
        <dbReference type="EMBL" id="RKQ94061.1"/>
    </source>
</evidence>
<keyword evidence="1" id="KW-1133">Transmembrane helix</keyword>
<proteinExistence type="predicted"/>
<accession>A0A660LKY3</accession>
<gene>
    <name evidence="2" type="ORF">C8N24_3938</name>
</gene>
<keyword evidence="3" id="KW-1185">Reference proteome</keyword>
<dbReference type="Proteomes" id="UP000278962">
    <property type="component" value="Unassembled WGS sequence"/>
</dbReference>